<dbReference type="GO" id="GO:0008801">
    <property type="term" value="F:beta-phosphoglucomutase activity"/>
    <property type="evidence" value="ECO:0007669"/>
    <property type="project" value="UniProtKB-EC"/>
</dbReference>
<dbReference type="GO" id="GO:0046872">
    <property type="term" value="F:metal ion binding"/>
    <property type="evidence" value="ECO:0007669"/>
    <property type="project" value="UniProtKB-KW"/>
</dbReference>
<evidence type="ECO:0000256" key="7">
    <source>
        <dbReference type="ARBA" id="ARBA00023277"/>
    </source>
</evidence>
<keyword evidence="7" id="KW-0119">Carbohydrate metabolism</keyword>
<dbReference type="AlphaFoldDB" id="A0A6H9YBJ5"/>
<comment type="catalytic activity">
    <reaction evidence="8">
        <text>beta-D-glucose 1-phosphate = beta-D-glucose 6-phosphate</text>
        <dbReference type="Rhea" id="RHEA:20113"/>
        <dbReference type="ChEBI" id="CHEBI:57684"/>
        <dbReference type="ChEBI" id="CHEBI:58247"/>
        <dbReference type="EC" id="5.4.2.6"/>
    </reaction>
</comment>
<dbReference type="NCBIfam" id="TIGR01509">
    <property type="entry name" value="HAD-SF-IA-v3"/>
    <property type="match status" value="1"/>
</dbReference>
<keyword evidence="5" id="KW-0460">Magnesium</keyword>
<evidence type="ECO:0000256" key="3">
    <source>
        <dbReference type="ARBA" id="ARBA00022553"/>
    </source>
</evidence>
<evidence type="ECO:0000256" key="6">
    <source>
        <dbReference type="ARBA" id="ARBA00023235"/>
    </source>
</evidence>
<dbReference type="Gene3D" id="3.40.50.1000">
    <property type="entry name" value="HAD superfamily/HAD-like"/>
    <property type="match status" value="1"/>
</dbReference>
<comment type="similarity">
    <text evidence="2">Belongs to the HAD-like hydrolase superfamily. CbbY/CbbZ/Gph/YieH family.</text>
</comment>
<evidence type="ECO:0000256" key="5">
    <source>
        <dbReference type="ARBA" id="ARBA00022842"/>
    </source>
</evidence>
<dbReference type="SFLD" id="SFLDS00003">
    <property type="entry name" value="Haloacid_Dehalogenase"/>
    <property type="match status" value="1"/>
</dbReference>
<dbReference type="InterPro" id="IPR036412">
    <property type="entry name" value="HAD-like_sf"/>
</dbReference>
<dbReference type="GO" id="GO:0016787">
    <property type="term" value="F:hydrolase activity"/>
    <property type="evidence" value="ECO:0007669"/>
    <property type="project" value="UniProtKB-KW"/>
</dbReference>
<reference evidence="11 12" key="1">
    <citation type="submission" date="2019-09" db="EMBL/GenBank/DDBJ databases">
        <title>Actinomadura physcomitrii sp. nov., a novel actinomycete isolated from moss [Physcomitrium sphaericum (Ludw) Fuernr].</title>
        <authorList>
            <person name="Zhuang X."/>
            <person name="Liu C."/>
        </authorList>
    </citation>
    <scope>NUCLEOTIDE SEQUENCE [LARGE SCALE GENOMIC DNA]</scope>
    <source>
        <strain evidence="11 12">HMC1</strain>
    </source>
</reference>
<dbReference type="Pfam" id="PF00702">
    <property type="entry name" value="Hydrolase"/>
    <property type="match status" value="1"/>
</dbReference>
<keyword evidence="4" id="KW-0479">Metal-binding</keyword>
<evidence type="ECO:0000256" key="10">
    <source>
        <dbReference type="ARBA" id="ARBA00044991"/>
    </source>
</evidence>
<dbReference type="InterPro" id="IPR023198">
    <property type="entry name" value="PGP-like_dom2"/>
</dbReference>
<dbReference type="OrthoDB" id="9797743at2"/>
<dbReference type="NCBIfam" id="TIGR02009">
    <property type="entry name" value="PGMB-YQAB-SF"/>
    <property type="match status" value="1"/>
</dbReference>
<dbReference type="EC" id="5.4.2.6" evidence="9"/>
<evidence type="ECO:0000256" key="4">
    <source>
        <dbReference type="ARBA" id="ARBA00022723"/>
    </source>
</evidence>
<dbReference type="SUPFAM" id="SSF56784">
    <property type="entry name" value="HAD-like"/>
    <property type="match status" value="1"/>
</dbReference>
<keyword evidence="12" id="KW-1185">Reference proteome</keyword>
<keyword evidence="6" id="KW-0413">Isomerase</keyword>
<dbReference type="SFLD" id="SFLDG01129">
    <property type="entry name" value="C1.5:_HAD__Beta-PGM__Phosphata"/>
    <property type="match status" value="1"/>
</dbReference>
<dbReference type="RefSeq" id="WP_151566690.1">
    <property type="nucleotide sequence ID" value="NZ_WBMT01000021.1"/>
</dbReference>
<organism evidence="11 12">
    <name type="scientific">Actinomadura rudentiformis</name>
    <dbReference type="NCBI Taxonomy" id="359158"/>
    <lineage>
        <taxon>Bacteria</taxon>
        <taxon>Bacillati</taxon>
        <taxon>Actinomycetota</taxon>
        <taxon>Actinomycetes</taxon>
        <taxon>Streptosporangiales</taxon>
        <taxon>Thermomonosporaceae</taxon>
        <taxon>Actinomadura</taxon>
    </lineage>
</organism>
<proteinExistence type="inferred from homology"/>
<evidence type="ECO:0000256" key="8">
    <source>
        <dbReference type="ARBA" id="ARBA00044926"/>
    </source>
</evidence>
<comment type="caution">
    <text evidence="11">The sequence shown here is derived from an EMBL/GenBank/DDBJ whole genome shotgun (WGS) entry which is preliminary data.</text>
</comment>
<dbReference type="InterPro" id="IPR010976">
    <property type="entry name" value="B-phosphoglucomutase_hydrolase"/>
</dbReference>
<comment type="cofactor">
    <cofactor evidence="1">
        <name>Mg(2+)</name>
        <dbReference type="ChEBI" id="CHEBI:18420"/>
    </cofactor>
</comment>
<name>A0A6H9YBJ5_9ACTN</name>
<dbReference type="Gene3D" id="1.10.150.240">
    <property type="entry name" value="Putative phosphatase, domain 2"/>
    <property type="match status" value="1"/>
</dbReference>
<sequence length="260" mass="27213">MLGLPEQVEACLFDLDGVLTRTASVHAAAWKEMFDSFLRDRAAATGGPFVPFDPVKDYAAYVDGKRREDGTRSFLASRGVTLPEGAPDDPPEAETVHGLGRRKNELVLKLIEEKGVEVFDGSVDYVRAVRAAGLRTAVVSSSANTVQVLKAAGITGLFDARVDGVVAQERDLPGKPAPDMFLAGAQAVGVPADRAAVFEDALAGVEAGHAGRFAVVVGVDRIGPEHAAALAEHGADVVVSDLSELLESGKPESDEPEGAQ</sequence>
<dbReference type="InterPro" id="IPR051600">
    <property type="entry name" value="Beta-PGM-like"/>
</dbReference>
<keyword evidence="11" id="KW-0378">Hydrolase</keyword>
<evidence type="ECO:0000256" key="1">
    <source>
        <dbReference type="ARBA" id="ARBA00001946"/>
    </source>
</evidence>
<dbReference type="PANTHER" id="PTHR46193:SF18">
    <property type="entry name" value="HEXITOL PHOSPHATASE B"/>
    <property type="match status" value="1"/>
</dbReference>
<dbReference type="EMBL" id="WBMT01000021">
    <property type="protein sequence ID" value="KAB2342658.1"/>
    <property type="molecule type" value="Genomic_DNA"/>
</dbReference>
<dbReference type="Proteomes" id="UP000468735">
    <property type="component" value="Unassembled WGS sequence"/>
</dbReference>
<accession>A0A6H9YBJ5</accession>
<keyword evidence="3" id="KW-0597">Phosphoprotein</keyword>
<evidence type="ECO:0000313" key="12">
    <source>
        <dbReference type="Proteomes" id="UP000468735"/>
    </source>
</evidence>
<evidence type="ECO:0000313" key="11">
    <source>
        <dbReference type="EMBL" id="KAB2342658.1"/>
    </source>
</evidence>
<gene>
    <name evidence="11" type="ORF">F8566_37060</name>
</gene>
<evidence type="ECO:0000256" key="9">
    <source>
        <dbReference type="ARBA" id="ARBA00044968"/>
    </source>
</evidence>
<dbReference type="InterPro" id="IPR023214">
    <property type="entry name" value="HAD_sf"/>
</dbReference>
<dbReference type="PANTHER" id="PTHR46193">
    <property type="entry name" value="6-PHOSPHOGLUCONATE PHOSPHATASE"/>
    <property type="match status" value="1"/>
</dbReference>
<protein>
    <recommendedName>
        <fullName evidence="10">Beta-phosphoglucomutase</fullName>
        <ecNumber evidence="9">5.4.2.6</ecNumber>
    </recommendedName>
</protein>
<dbReference type="InterPro" id="IPR006439">
    <property type="entry name" value="HAD-SF_hydro_IA"/>
</dbReference>
<evidence type="ECO:0000256" key="2">
    <source>
        <dbReference type="ARBA" id="ARBA00006171"/>
    </source>
</evidence>